<name>A0A250JBX9_9BACT</name>
<dbReference type="EMBL" id="CP022098">
    <property type="protein sequence ID" value="ATB41027.1"/>
    <property type="molecule type" value="Genomic_DNA"/>
</dbReference>
<dbReference type="Proteomes" id="UP000217257">
    <property type="component" value="Chromosome"/>
</dbReference>
<reference evidence="3 4" key="1">
    <citation type="submission" date="2017-06" db="EMBL/GenBank/DDBJ databases">
        <title>Sequencing and comparative analysis of myxobacterial genomes.</title>
        <authorList>
            <person name="Rupp O."/>
            <person name="Goesmann A."/>
            <person name="Sogaard-Andersen L."/>
        </authorList>
    </citation>
    <scope>NUCLEOTIDE SEQUENCE [LARGE SCALE GENOMIC DNA]</scope>
    <source>
        <strain evidence="3 4">DSM 52655</strain>
    </source>
</reference>
<protein>
    <recommendedName>
        <fullName evidence="2">LysM domain-containing protein</fullName>
    </recommendedName>
</protein>
<proteinExistence type="predicted"/>
<feature type="domain" description="LysM" evidence="2">
    <location>
        <begin position="3"/>
        <end position="52"/>
    </location>
</feature>
<dbReference type="KEGG" id="cfus:CYFUS_006489"/>
<dbReference type="PROSITE" id="PS51782">
    <property type="entry name" value="LYSM"/>
    <property type="match status" value="1"/>
</dbReference>
<feature type="region of interest" description="Disordered" evidence="1">
    <location>
        <begin position="33"/>
        <end position="55"/>
    </location>
</feature>
<dbReference type="Gene3D" id="3.10.350.10">
    <property type="entry name" value="LysM domain"/>
    <property type="match status" value="1"/>
</dbReference>
<gene>
    <name evidence="3" type="ORF">CYFUS_006489</name>
</gene>
<dbReference type="CDD" id="cd00118">
    <property type="entry name" value="LysM"/>
    <property type="match status" value="1"/>
</dbReference>
<sequence>MSGTHTVAQGETLPEIAQRNNLTLGQLVAANPDLCPQSGATPSASPGQTLAIPPPTFSTQVDSQTGVSLCPLNNPNFVGVLLWPSWRFPQPETPAAQISQTGTLVDHWHYVPGVLNLNVSPPNWSQAERFTEASYSHDVLHAGDPLPHIQVDVFRAGAGGDLDDHATLSGQVPLVSSFSDGAGRFQFNLEPGDYVLSLKGRFSFIQNDFQGGVLPSPPQSRHNGVQVDALQNLEGRHRLHLLMTVTAQQVTFTSAGGGAFAVERLLASGQTAADIVRTTPYRFCVLPLAIRSNSSQWEACTESLRRAFNVQPAQVQALLRRTPVLDMDALHRWPIEGAASAPSGADAGNDLLKRTLLLSGQENTVRRSAAYDHAYWSFATAEATTRSRGRFVPLGSQGIFLGDNPLYGLASKTKDTYGRYALRMTAPLLEGRDIRELKIRLILWGSDTQWVDLRNDRFDQALRDALIRFKANRQLFRRKLLNAQNGSDYARSTITALVDDETYAMLDSELPSLNLDSVADSDDPLQQGTALLTDQGYSRLLFYAAEISRRRIAPERNIHVHSSFRTVAHNRRVYLGLNRLHWRLANSAPVATFEQSGFTTQVGGVMGANNTAHVAGASVTAATVRYREPRGTYVGGSGDYWAPDYSRHTTGRALDYCMRHPGHVVEAVQRDTDALKLFGAVRSTHADGRLWLEPRKVNASSAAGTTTWIHMDTGDIPMAKEEFVLTDEDARGPRWDANLILRGRVLQQGSARLGTRVRLHQGDQILATTYTDLEGRFSLRVRQGQVTGSYTVRASYNPQYPYQPPPEVAAQDLEAPAQSVTFTYAGEEIILGDITLPEPVANNPAGQ</sequence>
<dbReference type="InterPro" id="IPR036779">
    <property type="entry name" value="LysM_dom_sf"/>
</dbReference>
<dbReference type="InterPro" id="IPR018392">
    <property type="entry name" value="LysM"/>
</dbReference>
<feature type="compositionally biased region" description="Polar residues" evidence="1">
    <location>
        <begin position="38"/>
        <end position="48"/>
    </location>
</feature>
<evidence type="ECO:0000313" key="4">
    <source>
        <dbReference type="Proteomes" id="UP000217257"/>
    </source>
</evidence>
<dbReference type="AlphaFoldDB" id="A0A250JBX9"/>
<evidence type="ECO:0000313" key="3">
    <source>
        <dbReference type="EMBL" id="ATB41027.1"/>
    </source>
</evidence>
<organism evidence="3 4">
    <name type="scientific">Cystobacter fuscus</name>
    <dbReference type="NCBI Taxonomy" id="43"/>
    <lineage>
        <taxon>Bacteria</taxon>
        <taxon>Pseudomonadati</taxon>
        <taxon>Myxococcota</taxon>
        <taxon>Myxococcia</taxon>
        <taxon>Myxococcales</taxon>
        <taxon>Cystobacterineae</taxon>
        <taxon>Archangiaceae</taxon>
        <taxon>Cystobacter</taxon>
    </lineage>
</organism>
<dbReference type="RefSeq" id="WP_095988810.1">
    <property type="nucleotide sequence ID" value="NZ_CP022098.1"/>
</dbReference>
<evidence type="ECO:0000259" key="2">
    <source>
        <dbReference type="PROSITE" id="PS51782"/>
    </source>
</evidence>
<evidence type="ECO:0000256" key="1">
    <source>
        <dbReference type="SAM" id="MobiDB-lite"/>
    </source>
</evidence>
<dbReference type="SUPFAM" id="SSF54106">
    <property type="entry name" value="LysM domain"/>
    <property type="match status" value="1"/>
</dbReference>
<accession>A0A250JBX9</accession>
<dbReference type="SMART" id="SM00257">
    <property type="entry name" value="LysM"/>
    <property type="match status" value="1"/>
</dbReference>
<dbReference type="Pfam" id="PF01476">
    <property type="entry name" value="LysM"/>
    <property type="match status" value="1"/>
</dbReference>